<evidence type="ECO:0000256" key="5">
    <source>
        <dbReference type="ARBA" id="ARBA00023237"/>
    </source>
</evidence>
<keyword evidence="5 8" id="KW-0998">Cell outer membrane</keyword>
<dbReference type="GO" id="GO:0009279">
    <property type="term" value="C:cell outer membrane"/>
    <property type="evidence" value="ECO:0007669"/>
    <property type="project" value="UniProtKB-SubCell"/>
</dbReference>
<evidence type="ECO:0000256" key="1">
    <source>
        <dbReference type="ARBA" id="ARBA00022618"/>
    </source>
</evidence>
<accession>A0A538SPZ9</accession>
<dbReference type="InterPro" id="IPR006664">
    <property type="entry name" value="OMP_bac"/>
</dbReference>
<dbReference type="PRINTS" id="PR01021">
    <property type="entry name" value="OMPADOMAIN"/>
</dbReference>
<keyword evidence="6 8" id="KW-0449">Lipoprotein</keyword>
<sequence length="171" mass="18541">MQSRMGFLVLAICAAALVGGCVKKPPEAPAAPPSAPPQQTAQQPPARPDTTPPVPPAPRLSSSDFEPALFDFDSYTLRQDARQALDHDAKLLRDNPDAQVVIEGHCDERGTAEYNQALGEKRAQAARDYLAAAGISASRFEVVSYGKERPFDPGHDESAWQKNRRAHVVLK</sequence>
<dbReference type="Proteomes" id="UP000320184">
    <property type="component" value="Unassembled WGS sequence"/>
</dbReference>
<feature type="region of interest" description="Disordered" evidence="9">
    <location>
        <begin position="23"/>
        <end position="65"/>
    </location>
</feature>
<dbReference type="HAMAP" id="MF_02204">
    <property type="entry name" value="Pal"/>
    <property type="match status" value="1"/>
</dbReference>
<dbReference type="PROSITE" id="PS51257">
    <property type="entry name" value="PROKAR_LIPOPROTEIN"/>
    <property type="match status" value="1"/>
</dbReference>
<dbReference type="GO" id="GO:0051301">
    <property type="term" value="P:cell division"/>
    <property type="evidence" value="ECO:0007669"/>
    <property type="project" value="UniProtKB-KW"/>
</dbReference>
<dbReference type="EMBL" id="VBOT01000017">
    <property type="protein sequence ID" value="TMQ53453.1"/>
    <property type="molecule type" value="Genomic_DNA"/>
</dbReference>
<feature type="domain" description="OmpA-like" evidence="10">
    <location>
        <begin position="57"/>
        <end position="171"/>
    </location>
</feature>
<dbReference type="Pfam" id="PF00691">
    <property type="entry name" value="OmpA"/>
    <property type="match status" value="1"/>
</dbReference>
<dbReference type="SUPFAM" id="SSF103088">
    <property type="entry name" value="OmpA-like"/>
    <property type="match status" value="1"/>
</dbReference>
<evidence type="ECO:0000256" key="2">
    <source>
        <dbReference type="ARBA" id="ARBA00022729"/>
    </source>
</evidence>
<organism evidence="11 12">
    <name type="scientific">Eiseniibacteriota bacterium</name>
    <dbReference type="NCBI Taxonomy" id="2212470"/>
    <lineage>
        <taxon>Bacteria</taxon>
        <taxon>Candidatus Eiseniibacteriota</taxon>
    </lineage>
</organism>
<feature type="compositionally biased region" description="Pro residues" evidence="9">
    <location>
        <begin position="27"/>
        <end position="36"/>
    </location>
</feature>
<evidence type="ECO:0000313" key="11">
    <source>
        <dbReference type="EMBL" id="TMQ53453.1"/>
    </source>
</evidence>
<keyword evidence="4 8" id="KW-0564">Palmitate</keyword>
<evidence type="ECO:0000256" key="9">
    <source>
        <dbReference type="SAM" id="MobiDB-lite"/>
    </source>
</evidence>
<dbReference type="PANTHER" id="PTHR30329:SF21">
    <property type="entry name" value="LIPOPROTEIN YIAD-RELATED"/>
    <property type="match status" value="1"/>
</dbReference>
<evidence type="ECO:0000256" key="8">
    <source>
        <dbReference type="HAMAP-Rule" id="MF_02204"/>
    </source>
</evidence>
<name>A0A538SPZ9_UNCEI</name>
<dbReference type="InterPro" id="IPR014169">
    <property type="entry name" value="Pal_lipo_C"/>
</dbReference>
<dbReference type="CDD" id="cd07185">
    <property type="entry name" value="OmpA_C-like"/>
    <property type="match status" value="1"/>
</dbReference>
<dbReference type="InterPro" id="IPR039001">
    <property type="entry name" value="Pal"/>
</dbReference>
<dbReference type="AlphaFoldDB" id="A0A538SPZ9"/>
<evidence type="ECO:0000256" key="4">
    <source>
        <dbReference type="ARBA" id="ARBA00023139"/>
    </source>
</evidence>
<gene>
    <name evidence="8 11" type="primary">pal</name>
    <name evidence="11" type="ORF">E6K73_01315</name>
</gene>
<evidence type="ECO:0000256" key="7">
    <source>
        <dbReference type="ARBA" id="ARBA00023306"/>
    </source>
</evidence>
<comment type="subcellular location">
    <subcellularLocation>
        <location evidence="8">Cell outer membrane</location>
        <topology evidence="8">Lipid-anchor</topology>
    </subcellularLocation>
</comment>
<dbReference type="NCBIfam" id="TIGR02802">
    <property type="entry name" value="Pal_lipo"/>
    <property type="match status" value="1"/>
</dbReference>
<evidence type="ECO:0000256" key="3">
    <source>
        <dbReference type="ARBA" id="ARBA00023136"/>
    </source>
</evidence>
<evidence type="ECO:0000259" key="10">
    <source>
        <dbReference type="PROSITE" id="PS51123"/>
    </source>
</evidence>
<dbReference type="InterPro" id="IPR050330">
    <property type="entry name" value="Bact_OuterMem_StrucFunc"/>
</dbReference>
<keyword evidence="1" id="KW-0132">Cell division</keyword>
<dbReference type="PANTHER" id="PTHR30329">
    <property type="entry name" value="STATOR ELEMENT OF FLAGELLAR MOTOR COMPLEX"/>
    <property type="match status" value="1"/>
</dbReference>
<comment type="similarity">
    <text evidence="8">Belongs to the Pal lipoprotein family.</text>
</comment>
<reference evidence="11 12" key="1">
    <citation type="journal article" date="2019" name="Nat. Microbiol.">
        <title>Mediterranean grassland soil C-N compound turnover is dependent on rainfall and depth, and is mediated by genomically divergent microorganisms.</title>
        <authorList>
            <person name="Diamond S."/>
            <person name="Andeer P.F."/>
            <person name="Li Z."/>
            <person name="Crits-Christoph A."/>
            <person name="Burstein D."/>
            <person name="Anantharaman K."/>
            <person name="Lane K.R."/>
            <person name="Thomas B.C."/>
            <person name="Pan C."/>
            <person name="Northen T.R."/>
            <person name="Banfield J.F."/>
        </authorList>
    </citation>
    <scope>NUCLEOTIDE SEQUENCE [LARGE SCALE GENOMIC DNA]</scope>
    <source>
        <strain evidence="11">WS_3</strain>
    </source>
</reference>
<keyword evidence="2 8" id="KW-0732">Signal</keyword>
<evidence type="ECO:0000313" key="12">
    <source>
        <dbReference type="Proteomes" id="UP000320184"/>
    </source>
</evidence>
<keyword evidence="7" id="KW-0131">Cell cycle</keyword>
<dbReference type="InterPro" id="IPR036737">
    <property type="entry name" value="OmpA-like_sf"/>
</dbReference>
<protein>
    <recommendedName>
        <fullName evidence="8">Peptidoglycan-associated lipoprotein</fullName>
        <shortName evidence="8">PAL</shortName>
    </recommendedName>
</protein>
<evidence type="ECO:0000256" key="6">
    <source>
        <dbReference type="ARBA" id="ARBA00023288"/>
    </source>
</evidence>
<dbReference type="InterPro" id="IPR006665">
    <property type="entry name" value="OmpA-like"/>
</dbReference>
<comment type="caution">
    <text evidence="11">The sequence shown here is derived from an EMBL/GenBank/DDBJ whole genome shotgun (WGS) entry which is preliminary data.</text>
</comment>
<proteinExistence type="inferred from homology"/>
<keyword evidence="3 8" id="KW-0472">Membrane</keyword>
<dbReference type="Gene3D" id="3.30.1330.60">
    <property type="entry name" value="OmpA-like domain"/>
    <property type="match status" value="1"/>
</dbReference>
<feature type="compositionally biased region" description="Pro residues" evidence="9">
    <location>
        <begin position="45"/>
        <end position="58"/>
    </location>
</feature>
<dbReference type="PROSITE" id="PS51123">
    <property type="entry name" value="OMPA_2"/>
    <property type="match status" value="1"/>
</dbReference>